<dbReference type="Proteomes" id="UP000326198">
    <property type="component" value="Unassembled WGS sequence"/>
</dbReference>
<keyword evidence="3" id="KW-1185">Reference proteome</keyword>
<feature type="compositionally biased region" description="Low complexity" evidence="1">
    <location>
        <begin position="1"/>
        <end position="15"/>
    </location>
</feature>
<evidence type="ECO:0000256" key="1">
    <source>
        <dbReference type="SAM" id="MobiDB-lite"/>
    </source>
</evidence>
<dbReference type="EMBL" id="ML736239">
    <property type="protein sequence ID" value="KAE8376474.1"/>
    <property type="molecule type" value="Genomic_DNA"/>
</dbReference>
<name>A0A5N7B310_9EURO</name>
<feature type="compositionally biased region" description="Basic and acidic residues" evidence="1">
    <location>
        <begin position="16"/>
        <end position="27"/>
    </location>
</feature>
<evidence type="ECO:0000313" key="2">
    <source>
        <dbReference type="EMBL" id="KAE8376474.1"/>
    </source>
</evidence>
<accession>A0A5N7B310</accession>
<dbReference type="AlphaFoldDB" id="A0A5N7B310"/>
<proteinExistence type="predicted"/>
<evidence type="ECO:0000313" key="3">
    <source>
        <dbReference type="Proteomes" id="UP000326198"/>
    </source>
</evidence>
<gene>
    <name evidence="2" type="ORF">BDV26DRAFT_265386</name>
</gene>
<feature type="region of interest" description="Disordered" evidence="1">
    <location>
        <begin position="1"/>
        <end position="34"/>
    </location>
</feature>
<organism evidence="2 3">
    <name type="scientific">Aspergillus bertholletiae</name>
    <dbReference type="NCBI Taxonomy" id="1226010"/>
    <lineage>
        <taxon>Eukaryota</taxon>
        <taxon>Fungi</taxon>
        <taxon>Dikarya</taxon>
        <taxon>Ascomycota</taxon>
        <taxon>Pezizomycotina</taxon>
        <taxon>Eurotiomycetes</taxon>
        <taxon>Eurotiomycetidae</taxon>
        <taxon>Eurotiales</taxon>
        <taxon>Aspergillaceae</taxon>
        <taxon>Aspergillus</taxon>
        <taxon>Aspergillus subgen. Circumdati</taxon>
    </lineage>
</organism>
<reference evidence="2 3" key="1">
    <citation type="submission" date="2019-04" db="EMBL/GenBank/DDBJ databases">
        <title>Friends and foes A comparative genomics studyof 23 Aspergillus species from section Flavi.</title>
        <authorList>
            <consortium name="DOE Joint Genome Institute"/>
            <person name="Kjaerbolling I."/>
            <person name="Vesth T."/>
            <person name="Frisvad J.C."/>
            <person name="Nybo J.L."/>
            <person name="Theobald S."/>
            <person name="Kildgaard S."/>
            <person name="Isbrandt T."/>
            <person name="Kuo A."/>
            <person name="Sato A."/>
            <person name="Lyhne E.K."/>
            <person name="Kogle M.E."/>
            <person name="Wiebenga A."/>
            <person name="Kun R.S."/>
            <person name="Lubbers R.J."/>
            <person name="Makela M.R."/>
            <person name="Barry K."/>
            <person name="Chovatia M."/>
            <person name="Clum A."/>
            <person name="Daum C."/>
            <person name="Haridas S."/>
            <person name="He G."/>
            <person name="LaButti K."/>
            <person name="Lipzen A."/>
            <person name="Mondo S."/>
            <person name="Riley R."/>
            <person name="Salamov A."/>
            <person name="Simmons B.A."/>
            <person name="Magnuson J.K."/>
            <person name="Henrissat B."/>
            <person name="Mortensen U.H."/>
            <person name="Larsen T.O."/>
            <person name="Devries R.P."/>
            <person name="Grigoriev I.V."/>
            <person name="Machida M."/>
            <person name="Baker S.E."/>
            <person name="Andersen M.R."/>
        </authorList>
    </citation>
    <scope>NUCLEOTIDE SEQUENCE [LARGE SCALE GENOMIC DNA]</scope>
    <source>
        <strain evidence="2 3">IBT 29228</strain>
    </source>
</reference>
<sequence>MPISYPCPSDSSSASEEARGLQEDLKNPEPVATHIPSEIGNYRTYKAAGNFWGKGHHKKW</sequence>
<protein>
    <submittedName>
        <fullName evidence="2">Uncharacterized protein</fullName>
    </submittedName>
</protein>